<feature type="transmembrane region" description="Helical" evidence="1">
    <location>
        <begin position="140"/>
        <end position="161"/>
    </location>
</feature>
<accession>A0A1H3E9H2</accession>
<dbReference type="PANTHER" id="PTHR22911">
    <property type="entry name" value="ACYL-MALONYL CONDENSING ENZYME-RELATED"/>
    <property type="match status" value="1"/>
</dbReference>
<reference evidence="3 4" key="1">
    <citation type="submission" date="2016-10" db="EMBL/GenBank/DDBJ databases">
        <authorList>
            <person name="de Groot N.N."/>
        </authorList>
    </citation>
    <scope>NUCLEOTIDE SEQUENCE [LARGE SCALE GENOMIC DNA]</scope>
    <source>
        <strain evidence="3 4">DSM 19219</strain>
    </source>
</reference>
<proteinExistence type="predicted"/>
<evidence type="ECO:0000256" key="1">
    <source>
        <dbReference type="SAM" id="Phobius"/>
    </source>
</evidence>
<dbReference type="Gene3D" id="1.10.3730.20">
    <property type="match status" value="1"/>
</dbReference>
<keyword evidence="1" id="KW-1133">Transmembrane helix</keyword>
<feature type="transmembrane region" description="Helical" evidence="1">
    <location>
        <begin position="270"/>
        <end position="288"/>
    </location>
</feature>
<dbReference type="STRING" id="574349.SAMN05443545_10747"/>
<dbReference type="InterPro" id="IPR000620">
    <property type="entry name" value="EamA_dom"/>
</dbReference>
<feature type="transmembrane region" description="Helical" evidence="1">
    <location>
        <begin position="239"/>
        <end position="258"/>
    </location>
</feature>
<feature type="transmembrane region" description="Helical" evidence="1">
    <location>
        <begin position="88"/>
        <end position="107"/>
    </location>
</feature>
<dbReference type="RefSeq" id="WP_175529848.1">
    <property type="nucleotide sequence ID" value="NZ_BMXH01000008.1"/>
</dbReference>
<keyword evidence="1" id="KW-0812">Transmembrane</keyword>
<feature type="transmembrane region" description="Helical" evidence="1">
    <location>
        <begin position="53"/>
        <end position="76"/>
    </location>
</feature>
<dbReference type="SUPFAM" id="SSF103481">
    <property type="entry name" value="Multidrug resistance efflux transporter EmrE"/>
    <property type="match status" value="2"/>
</dbReference>
<protein>
    <submittedName>
        <fullName evidence="3">Threonine/homoserine efflux transporter RhtA</fullName>
    </submittedName>
</protein>
<feature type="domain" description="EamA" evidence="2">
    <location>
        <begin position="175"/>
        <end position="311"/>
    </location>
</feature>
<dbReference type="AlphaFoldDB" id="A0A1H3E9H2"/>
<keyword evidence="1" id="KW-0472">Membrane</keyword>
<keyword evidence="4" id="KW-1185">Reference proteome</keyword>
<feature type="transmembrane region" description="Helical" evidence="1">
    <location>
        <begin position="205"/>
        <end position="227"/>
    </location>
</feature>
<dbReference type="EMBL" id="FNNI01000007">
    <property type="protein sequence ID" value="SDX75240.1"/>
    <property type="molecule type" value="Genomic_DNA"/>
</dbReference>
<feature type="transmembrane region" description="Helical" evidence="1">
    <location>
        <begin position="173"/>
        <end position="193"/>
    </location>
</feature>
<organism evidence="3 4">
    <name type="scientific">Aidingimonas halophila</name>
    <dbReference type="NCBI Taxonomy" id="574349"/>
    <lineage>
        <taxon>Bacteria</taxon>
        <taxon>Pseudomonadati</taxon>
        <taxon>Pseudomonadota</taxon>
        <taxon>Gammaproteobacteria</taxon>
        <taxon>Oceanospirillales</taxon>
        <taxon>Halomonadaceae</taxon>
        <taxon>Aidingimonas</taxon>
    </lineage>
</organism>
<evidence type="ECO:0000313" key="3">
    <source>
        <dbReference type="EMBL" id="SDX75240.1"/>
    </source>
</evidence>
<dbReference type="GO" id="GO:0016020">
    <property type="term" value="C:membrane"/>
    <property type="evidence" value="ECO:0007669"/>
    <property type="project" value="InterPro"/>
</dbReference>
<feature type="transmembrane region" description="Helical" evidence="1">
    <location>
        <begin position="113"/>
        <end position="133"/>
    </location>
</feature>
<gene>
    <name evidence="3" type="ORF">SAMN05443545_10747</name>
</gene>
<evidence type="ECO:0000313" key="4">
    <source>
        <dbReference type="Proteomes" id="UP000198500"/>
    </source>
</evidence>
<dbReference type="Proteomes" id="UP000198500">
    <property type="component" value="Unassembled WGS sequence"/>
</dbReference>
<feature type="domain" description="EamA" evidence="2">
    <location>
        <begin position="25"/>
        <end position="157"/>
    </location>
</feature>
<evidence type="ECO:0000259" key="2">
    <source>
        <dbReference type="Pfam" id="PF00892"/>
    </source>
</evidence>
<dbReference type="Pfam" id="PF00892">
    <property type="entry name" value="EamA"/>
    <property type="match status" value="2"/>
</dbReference>
<dbReference type="InterPro" id="IPR037185">
    <property type="entry name" value="EmrE-like"/>
</dbReference>
<feature type="transmembrane region" description="Helical" evidence="1">
    <location>
        <begin position="294"/>
        <end position="312"/>
    </location>
</feature>
<name>A0A1H3E9H2_9GAMM</name>
<dbReference type="PROSITE" id="PS51257">
    <property type="entry name" value="PROKAR_LIPOPROTEIN"/>
    <property type="match status" value="1"/>
</dbReference>
<sequence length="316" mass="33225">MTSQRSSSISSAAPDTPAVFSRQLAIAILMSVACLFASNHVAARIAFDADTGLLLAVLARSGVAIVVLSAIVVWRRETLAVPSGQRRWQLLVGFLITLQSLCLYSAVARVPVAVALLLMNTFPIQLALLTWALGGARPSLRASLIMGGILIGLVLVLDIPTWLSRPEAMGPQWLPGILFGVGAASAFSCALWVTDRKLKGLDGAVRTLLTMVTVFICMVLAGMSGILPGGLATPSRIEGWYGLILLAVLYGVGFSVLFTCVPRLDMPRNAPVMNIEPVAALLLGYLVLGQVLTPIQLMGGAVVLAGIVVLSVSKGR</sequence>